<organism evidence="1">
    <name type="scientific">uncultured Rubrobacteraceae bacterium</name>
    <dbReference type="NCBI Taxonomy" id="349277"/>
    <lineage>
        <taxon>Bacteria</taxon>
        <taxon>Bacillati</taxon>
        <taxon>Actinomycetota</taxon>
        <taxon>Rubrobacteria</taxon>
        <taxon>Rubrobacterales</taxon>
        <taxon>Rubrobacteraceae</taxon>
        <taxon>environmental samples</taxon>
    </lineage>
</organism>
<accession>A0A6J4RTK0</accession>
<dbReference type="SUPFAM" id="SSF48576">
    <property type="entry name" value="Terpenoid synthases"/>
    <property type="match status" value="1"/>
</dbReference>
<evidence type="ECO:0000313" key="1">
    <source>
        <dbReference type="EMBL" id="CAA9481795.1"/>
    </source>
</evidence>
<dbReference type="Gene3D" id="1.10.600.10">
    <property type="entry name" value="Farnesyl Diphosphate Synthase"/>
    <property type="match status" value="1"/>
</dbReference>
<proteinExistence type="predicted"/>
<name>A0A6J4RTK0_9ACTN</name>
<dbReference type="AlphaFoldDB" id="A0A6J4RTK0"/>
<gene>
    <name evidence="1" type="ORF">AVDCRST_MAG12-1552</name>
</gene>
<dbReference type="EMBL" id="CADCVK010000238">
    <property type="protein sequence ID" value="CAA9481795.1"/>
    <property type="molecule type" value="Genomic_DNA"/>
</dbReference>
<sequence>MPASLSSAHRLHAALLDLIEARYAEALGAEIHRFRRKLVELHARHAMSVAVDGAPWRGRLKTPSFEDYVEHARARHGPYGAPVDAVLLLAGASDEVLRLAKASWHNWALGVQLYDDAVDVEEDLGSSAPSWTVLRALTDMRWGSGGAPTALLESDAFYEAALERGAVFETLRRAEWFFRQSALTAGDRFPTWVALQDACLGQTRKLREDLQVLVPAMGGA</sequence>
<dbReference type="InterPro" id="IPR008949">
    <property type="entry name" value="Isoprenoid_synthase_dom_sf"/>
</dbReference>
<protein>
    <submittedName>
        <fullName evidence="1">Uncharacterized protein</fullName>
    </submittedName>
</protein>
<reference evidence="1" key="1">
    <citation type="submission" date="2020-02" db="EMBL/GenBank/DDBJ databases">
        <authorList>
            <person name="Meier V. D."/>
        </authorList>
    </citation>
    <scope>NUCLEOTIDE SEQUENCE</scope>
    <source>
        <strain evidence="1">AVDCRST_MAG12</strain>
    </source>
</reference>